<dbReference type="RefSeq" id="WP_387407017.1">
    <property type="nucleotide sequence ID" value="NZ_JBIAQY010000034.1"/>
</dbReference>
<dbReference type="Gene3D" id="3.40.50.300">
    <property type="entry name" value="P-loop containing nucleotide triphosphate hydrolases"/>
    <property type="match status" value="1"/>
</dbReference>
<dbReference type="SUPFAM" id="SSF52540">
    <property type="entry name" value="P-loop containing nucleoside triphosphate hydrolases"/>
    <property type="match status" value="1"/>
</dbReference>
<protein>
    <submittedName>
        <fullName evidence="2">ATP-binding protein</fullName>
    </submittedName>
</protein>
<dbReference type="SMART" id="SM00028">
    <property type="entry name" value="TPR"/>
    <property type="match status" value="6"/>
</dbReference>
<evidence type="ECO:0000256" key="1">
    <source>
        <dbReference type="SAM" id="MobiDB-lite"/>
    </source>
</evidence>
<proteinExistence type="predicted"/>
<accession>A0ABW6SF69</accession>
<dbReference type="PANTHER" id="PTHR47691">
    <property type="entry name" value="REGULATOR-RELATED"/>
    <property type="match status" value="1"/>
</dbReference>
<dbReference type="PRINTS" id="PR00364">
    <property type="entry name" value="DISEASERSIST"/>
</dbReference>
<dbReference type="InterPro" id="IPR027417">
    <property type="entry name" value="P-loop_NTPase"/>
</dbReference>
<dbReference type="InterPro" id="IPR019734">
    <property type="entry name" value="TPR_rpt"/>
</dbReference>
<comment type="caution">
    <text evidence="2">The sequence shown here is derived from an EMBL/GenBank/DDBJ whole genome shotgun (WGS) entry which is preliminary data.</text>
</comment>
<dbReference type="Gene3D" id="1.25.40.10">
    <property type="entry name" value="Tetratricopeptide repeat domain"/>
    <property type="match status" value="2"/>
</dbReference>
<dbReference type="GO" id="GO:0005524">
    <property type="term" value="F:ATP binding"/>
    <property type="evidence" value="ECO:0007669"/>
    <property type="project" value="UniProtKB-KW"/>
</dbReference>
<sequence length="811" mass="88616">MTGADEDRGSSGGGFTHSELSGSGGDVVQARDVQGGVHFHAASERRGVSDPIPRQLPADIRGFVNRLAELARLDRTLAGDPGEPLVCGVSVITGTAGVGKTSLALRWAHRVRERFPDGQLYVDLRGYDAGDPVTPGQALDGFLRALGTTPAGVPADEPGKAALFRSLLAERRMLVVLDNAATTAQVLPLLPGTSGCLAVVTSRSDLPGLAVRAGAKRLTLNVLSENESVTLLRTATSEERIADDAEDLAELARLCGRLPLALRIAADRAASRPYVPLSDLIADLRDESNLWDALGAGPEDETDVRTVFAWSYRALPKDAATLFRMLSLHPGPEFSTAAVAALGDLSSRQTRYLLDVLAGAHLIEQHAPDRYRFHDLLRAYALDQAHTAEPPEARTAALRRILLWYLLGADAAQTVVSPMEPHVAFDPDESPEQVWTATAPAVFDNAEQAVRWYTLERANLVGAVRAAADSAMDHLAWRLHVVLRSIYMRENSFDDWLITGHVALAAARRARDRSGEAEVLESLGIAYTQSGSLAEGAENHRAALAIRREIGDRFGEAMSLNGLGLLAFREHDLTTALELLEHSRVALHDLGESMWETLTTVNIAEAFLRLDRQREAEALLRPSLAIFRERQQSASIGNALWLLSMTLRELDRPEEAIHLAQEAVDLARSHGNHMWEGCWTMELGAVQRALGQHGEALESYQRAAALHRRIGDRGREAQSWAGAGEVYRELGRPEEAASFHRLAIATQRELDDRWLLATDLEQLGYDLRRAGDPDSGRRHLEEAQSILAEFNDPKAIRMRQRIAAVLEDEAS</sequence>
<keyword evidence="2" id="KW-0547">Nucleotide-binding</keyword>
<dbReference type="PANTHER" id="PTHR47691:SF3">
    <property type="entry name" value="HTH-TYPE TRANSCRIPTIONAL REGULATOR RV0890C-RELATED"/>
    <property type="match status" value="1"/>
</dbReference>
<gene>
    <name evidence="2" type="ORF">ACFYXQ_45175</name>
</gene>
<reference evidence="2 3" key="1">
    <citation type="submission" date="2024-10" db="EMBL/GenBank/DDBJ databases">
        <title>The Natural Products Discovery Center: Release of the First 8490 Sequenced Strains for Exploring Actinobacteria Biosynthetic Diversity.</title>
        <authorList>
            <person name="Kalkreuter E."/>
            <person name="Kautsar S.A."/>
            <person name="Yang D."/>
            <person name="Bader C.D."/>
            <person name="Teijaro C.N."/>
            <person name="Fluegel L."/>
            <person name="Davis C.M."/>
            <person name="Simpson J.R."/>
            <person name="Lauterbach L."/>
            <person name="Steele A.D."/>
            <person name="Gui C."/>
            <person name="Meng S."/>
            <person name="Li G."/>
            <person name="Viehrig K."/>
            <person name="Ye F."/>
            <person name="Su P."/>
            <person name="Kiefer A.F."/>
            <person name="Nichols A."/>
            <person name="Cepeda A.J."/>
            <person name="Yan W."/>
            <person name="Fan B."/>
            <person name="Jiang Y."/>
            <person name="Adhikari A."/>
            <person name="Zheng C.-J."/>
            <person name="Schuster L."/>
            <person name="Cowan T.M."/>
            <person name="Smanski M.J."/>
            <person name="Chevrette M.G."/>
            <person name="De Carvalho L.P.S."/>
            <person name="Shen B."/>
        </authorList>
    </citation>
    <scope>NUCLEOTIDE SEQUENCE [LARGE SCALE GENOMIC DNA]</scope>
    <source>
        <strain evidence="2 3">NPDC002593</strain>
    </source>
</reference>
<keyword evidence="2" id="KW-0067">ATP-binding</keyword>
<evidence type="ECO:0000313" key="3">
    <source>
        <dbReference type="Proteomes" id="UP001601992"/>
    </source>
</evidence>
<dbReference type="EMBL" id="JBIAQY010000034">
    <property type="protein sequence ID" value="MFF3574960.1"/>
    <property type="molecule type" value="Genomic_DNA"/>
</dbReference>
<dbReference type="SUPFAM" id="SSF48452">
    <property type="entry name" value="TPR-like"/>
    <property type="match status" value="2"/>
</dbReference>
<dbReference type="InterPro" id="IPR011990">
    <property type="entry name" value="TPR-like_helical_dom_sf"/>
</dbReference>
<feature type="region of interest" description="Disordered" evidence="1">
    <location>
        <begin position="1"/>
        <end position="27"/>
    </location>
</feature>
<dbReference type="Pfam" id="PF13424">
    <property type="entry name" value="TPR_12"/>
    <property type="match status" value="2"/>
</dbReference>
<evidence type="ECO:0000313" key="2">
    <source>
        <dbReference type="EMBL" id="MFF3574960.1"/>
    </source>
</evidence>
<name>A0ABW6SF69_9NOCA</name>
<keyword evidence="3" id="KW-1185">Reference proteome</keyword>
<dbReference type="Proteomes" id="UP001601992">
    <property type="component" value="Unassembled WGS sequence"/>
</dbReference>
<organism evidence="2 3">
    <name type="scientific">Nocardia jiangxiensis</name>
    <dbReference type="NCBI Taxonomy" id="282685"/>
    <lineage>
        <taxon>Bacteria</taxon>
        <taxon>Bacillati</taxon>
        <taxon>Actinomycetota</taxon>
        <taxon>Actinomycetes</taxon>
        <taxon>Mycobacteriales</taxon>
        <taxon>Nocardiaceae</taxon>
        <taxon>Nocardia</taxon>
    </lineage>
</organism>